<dbReference type="AlphaFoldDB" id="A0A9D1JNN2"/>
<comment type="caution">
    <text evidence="2">The sequence shown here is derived from an EMBL/GenBank/DDBJ whole genome shotgun (WGS) entry which is preliminary data.</text>
</comment>
<name>A0A9D1JNN2_9BACT</name>
<evidence type="ECO:0000256" key="1">
    <source>
        <dbReference type="SAM" id="MobiDB-lite"/>
    </source>
</evidence>
<sequence>MVTRKEDTPQRLANRRYEERNKEKRRETCGNFQTMIPRELYEEINAFLKENGLTKVKLIEAGYDALREQAKKERLINN</sequence>
<proteinExistence type="predicted"/>
<protein>
    <submittedName>
        <fullName evidence="2">Uncharacterized protein</fullName>
    </submittedName>
</protein>
<reference evidence="2" key="1">
    <citation type="submission" date="2020-10" db="EMBL/GenBank/DDBJ databases">
        <authorList>
            <person name="Gilroy R."/>
        </authorList>
    </citation>
    <scope>NUCLEOTIDE SEQUENCE</scope>
    <source>
        <strain evidence="2">6276</strain>
    </source>
</reference>
<organism evidence="2 3">
    <name type="scientific">Candidatus Scatousia excrementigallinarum</name>
    <dbReference type="NCBI Taxonomy" id="2840935"/>
    <lineage>
        <taxon>Bacteria</taxon>
        <taxon>Candidatus Scatousia</taxon>
    </lineage>
</organism>
<evidence type="ECO:0000313" key="3">
    <source>
        <dbReference type="Proteomes" id="UP000823928"/>
    </source>
</evidence>
<accession>A0A9D1JNN2</accession>
<dbReference type="EMBL" id="DVIU01000226">
    <property type="protein sequence ID" value="HIS37232.1"/>
    <property type="molecule type" value="Genomic_DNA"/>
</dbReference>
<gene>
    <name evidence="2" type="ORF">IAC10_11490</name>
</gene>
<dbReference type="Proteomes" id="UP000823928">
    <property type="component" value="Unassembled WGS sequence"/>
</dbReference>
<reference evidence="2" key="2">
    <citation type="journal article" date="2021" name="PeerJ">
        <title>Extensive microbial diversity within the chicken gut microbiome revealed by metagenomics and culture.</title>
        <authorList>
            <person name="Gilroy R."/>
            <person name="Ravi A."/>
            <person name="Getino M."/>
            <person name="Pursley I."/>
            <person name="Horton D.L."/>
            <person name="Alikhan N.F."/>
            <person name="Baker D."/>
            <person name="Gharbi K."/>
            <person name="Hall N."/>
            <person name="Watson M."/>
            <person name="Adriaenssens E.M."/>
            <person name="Foster-Nyarko E."/>
            <person name="Jarju S."/>
            <person name="Secka A."/>
            <person name="Antonio M."/>
            <person name="Oren A."/>
            <person name="Chaudhuri R.R."/>
            <person name="La Ragione R."/>
            <person name="Hildebrand F."/>
            <person name="Pallen M.J."/>
        </authorList>
    </citation>
    <scope>NUCLEOTIDE SEQUENCE</scope>
    <source>
        <strain evidence="2">6276</strain>
    </source>
</reference>
<evidence type="ECO:0000313" key="2">
    <source>
        <dbReference type="EMBL" id="HIS37232.1"/>
    </source>
</evidence>
<feature type="region of interest" description="Disordered" evidence="1">
    <location>
        <begin position="1"/>
        <end position="27"/>
    </location>
</feature>